<gene>
    <name evidence="2" type="ORF">FMM05_19985</name>
</gene>
<evidence type="ECO:0000313" key="2">
    <source>
        <dbReference type="EMBL" id="TRW21539.1"/>
    </source>
</evidence>
<name>A0A552UTI2_9FLAO</name>
<proteinExistence type="predicted"/>
<reference evidence="2 3" key="1">
    <citation type="submission" date="2019-07" db="EMBL/GenBank/DDBJ databases">
        <title>Flavobacterium sp. nov., isolated from glacier ice.</title>
        <authorList>
            <person name="Liu Q."/>
            <person name="Xin Y.-H."/>
        </authorList>
    </citation>
    <scope>NUCLEOTIDE SEQUENCE [LARGE SCALE GENOMIC DNA]</scope>
    <source>
        <strain evidence="2 3">ZT4R6</strain>
    </source>
</reference>
<accession>A0A552UTI2</accession>
<evidence type="ECO:0000313" key="3">
    <source>
        <dbReference type="Proteomes" id="UP000320643"/>
    </source>
</evidence>
<dbReference type="EMBL" id="VJVZ01000018">
    <property type="protein sequence ID" value="TRW21539.1"/>
    <property type="molecule type" value="Genomic_DNA"/>
</dbReference>
<dbReference type="AlphaFoldDB" id="A0A552UTI2"/>
<protein>
    <submittedName>
        <fullName evidence="2">Uncharacterized protein</fullName>
    </submittedName>
</protein>
<dbReference type="OrthoDB" id="9781481at2"/>
<dbReference type="Proteomes" id="UP000320643">
    <property type="component" value="Unassembled WGS sequence"/>
</dbReference>
<organism evidence="2 3">
    <name type="scientific">Flavobacterium zepuense</name>
    <dbReference type="NCBI Taxonomy" id="2593302"/>
    <lineage>
        <taxon>Bacteria</taxon>
        <taxon>Pseudomonadati</taxon>
        <taxon>Bacteroidota</taxon>
        <taxon>Flavobacteriia</taxon>
        <taxon>Flavobacteriales</taxon>
        <taxon>Flavobacteriaceae</taxon>
        <taxon>Flavobacterium</taxon>
    </lineage>
</organism>
<evidence type="ECO:0000256" key="1">
    <source>
        <dbReference type="SAM" id="MobiDB-lite"/>
    </source>
</evidence>
<comment type="caution">
    <text evidence="2">The sequence shown here is derived from an EMBL/GenBank/DDBJ whole genome shotgun (WGS) entry which is preliminary data.</text>
</comment>
<dbReference type="RefSeq" id="WP_143375199.1">
    <property type="nucleotide sequence ID" value="NZ_VJVZ01000018.1"/>
</dbReference>
<feature type="region of interest" description="Disordered" evidence="1">
    <location>
        <begin position="211"/>
        <end position="235"/>
    </location>
</feature>
<keyword evidence="3" id="KW-1185">Reference proteome</keyword>
<sequence>MNTNLIEQRAADIEMLTDFLRHWPIDELMAMTLEEYNDVGNKETFCQYVETKTRPLGSIKGLNSIKFGIYKRKNKAKKPKTNKSNSVYTWLPRYNNSTDSAERAFAEVRKEVCEIAKLAIDGDFTAIESFGLPSLFRWKVAYLYSDNRLIPIFSQTNLKLIVREKGMDIDRKTTYFQMQEFLMEHKPIFETVVEYMRRLYHEHRIKIDKLPKERKRSKSHKATDLKATSPQPRKGAEGYVANQFHNHIQNSLYENLCEKHGEENVHMELNWVDILVRLPDKSILYEIKSDRWPAQCMVKGLGQLFAYSYEALKTKSGKIELVVAGPNALNAEEADFLKYIRNQIKLPVKYVQIKP</sequence>